<feature type="chain" id="PRO_5043999492" description="alpha-1,2-Mannosidase" evidence="8">
    <location>
        <begin position="23"/>
        <end position="659"/>
    </location>
</feature>
<dbReference type="EMBL" id="CAXLJL010000900">
    <property type="protein sequence ID" value="CAL5141575.1"/>
    <property type="molecule type" value="Genomic_DNA"/>
</dbReference>
<evidence type="ECO:0000256" key="6">
    <source>
        <dbReference type="PIRSR" id="PIRSR601382-2"/>
    </source>
</evidence>
<dbReference type="PANTHER" id="PTHR45679">
    <property type="entry name" value="ER DEGRADATION-ENHANCING ALPHA-MANNOSIDASE-LIKE PROTEIN 2"/>
    <property type="match status" value="1"/>
</dbReference>
<dbReference type="Gene3D" id="1.50.10.10">
    <property type="match status" value="1"/>
</dbReference>
<dbReference type="SUPFAM" id="SSF48225">
    <property type="entry name" value="Seven-hairpin glycosidases"/>
    <property type="match status" value="1"/>
</dbReference>
<dbReference type="InterPro" id="IPR012341">
    <property type="entry name" value="6hp_glycosidase-like_sf"/>
</dbReference>
<comment type="similarity">
    <text evidence="2 7">Belongs to the glycosyl hydrolase 47 family.</text>
</comment>
<evidence type="ECO:0000256" key="4">
    <source>
        <dbReference type="ARBA" id="ARBA00023180"/>
    </source>
</evidence>
<name>A0AAV2TZ15_CALDB</name>
<dbReference type="GO" id="GO:0004571">
    <property type="term" value="F:mannosyl-oligosaccharide 1,2-alpha-mannosidase activity"/>
    <property type="evidence" value="ECO:0007669"/>
    <property type="project" value="InterPro"/>
</dbReference>
<dbReference type="EC" id="3.2.1.-" evidence="7"/>
<feature type="signal peptide" evidence="8">
    <location>
        <begin position="1"/>
        <end position="22"/>
    </location>
</feature>
<keyword evidence="6" id="KW-0479">Metal-binding</keyword>
<keyword evidence="7" id="KW-0326">Glycosidase</keyword>
<feature type="binding site" evidence="6">
    <location>
        <position position="476"/>
    </location>
    <ligand>
        <name>Ca(2+)</name>
        <dbReference type="ChEBI" id="CHEBI:29108"/>
    </ligand>
</feature>
<organism evidence="9 10">
    <name type="scientific">Calicophoron daubneyi</name>
    <name type="common">Rumen fluke</name>
    <name type="synonym">Paramphistomum daubneyi</name>
    <dbReference type="NCBI Taxonomy" id="300641"/>
    <lineage>
        <taxon>Eukaryota</taxon>
        <taxon>Metazoa</taxon>
        <taxon>Spiralia</taxon>
        <taxon>Lophotrochozoa</taxon>
        <taxon>Platyhelminthes</taxon>
        <taxon>Trematoda</taxon>
        <taxon>Digenea</taxon>
        <taxon>Plagiorchiida</taxon>
        <taxon>Pronocephalata</taxon>
        <taxon>Paramphistomoidea</taxon>
        <taxon>Paramphistomidae</taxon>
        <taxon>Calicophoron</taxon>
    </lineage>
</organism>
<keyword evidence="3" id="KW-0256">Endoplasmic reticulum</keyword>
<dbReference type="GO" id="GO:0044322">
    <property type="term" value="C:endoplasmic reticulum quality control compartment"/>
    <property type="evidence" value="ECO:0007669"/>
    <property type="project" value="GOC"/>
</dbReference>
<gene>
    <name evidence="9" type="ORF">CDAUBV1_LOCUS16859</name>
</gene>
<feature type="active site" evidence="5">
    <location>
        <position position="255"/>
    </location>
</feature>
<comment type="subcellular location">
    <subcellularLocation>
        <location evidence="1">Endoplasmic reticulum</location>
    </subcellularLocation>
</comment>
<comment type="caution">
    <text evidence="9">The sequence shown here is derived from an EMBL/GenBank/DDBJ whole genome shotgun (WGS) entry which is preliminary data.</text>
</comment>
<evidence type="ECO:0000313" key="9">
    <source>
        <dbReference type="EMBL" id="CAL5141575.1"/>
    </source>
</evidence>
<accession>A0AAV2TZ15</accession>
<evidence type="ECO:0000256" key="1">
    <source>
        <dbReference type="ARBA" id="ARBA00004240"/>
    </source>
</evidence>
<dbReference type="InterPro" id="IPR036026">
    <property type="entry name" value="Seven-hairpin_glycosidases"/>
</dbReference>
<evidence type="ECO:0000256" key="7">
    <source>
        <dbReference type="RuleBase" id="RU361193"/>
    </source>
</evidence>
<evidence type="ECO:0000256" key="8">
    <source>
        <dbReference type="SAM" id="SignalP"/>
    </source>
</evidence>
<dbReference type="GO" id="GO:0016020">
    <property type="term" value="C:membrane"/>
    <property type="evidence" value="ECO:0007669"/>
    <property type="project" value="InterPro"/>
</dbReference>
<comment type="cofactor">
    <cofactor evidence="6">
        <name>Ca(2+)</name>
        <dbReference type="ChEBI" id="CHEBI:29108"/>
    </cofactor>
</comment>
<dbReference type="PANTHER" id="PTHR45679:SF6">
    <property type="entry name" value="ER DEGRADATION-ENHANCING ALPHA-MANNOSIDASE-LIKE PROTEIN 2"/>
    <property type="match status" value="1"/>
</dbReference>
<dbReference type="GO" id="GO:0005975">
    <property type="term" value="P:carbohydrate metabolic process"/>
    <property type="evidence" value="ECO:0007669"/>
    <property type="project" value="InterPro"/>
</dbReference>
<evidence type="ECO:0000313" key="10">
    <source>
        <dbReference type="Proteomes" id="UP001497525"/>
    </source>
</evidence>
<feature type="active site" description="Proton donor" evidence="5">
    <location>
        <position position="348"/>
    </location>
</feature>
<evidence type="ECO:0000256" key="3">
    <source>
        <dbReference type="ARBA" id="ARBA00022824"/>
    </source>
</evidence>
<keyword evidence="8" id="KW-0732">Signal</keyword>
<dbReference type="InterPro" id="IPR001382">
    <property type="entry name" value="Glyco_hydro_47"/>
</dbReference>
<evidence type="ECO:0000256" key="2">
    <source>
        <dbReference type="ARBA" id="ARBA00007658"/>
    </source>
</evidence>
<proteinExistence type="inferred from homology"/>
<dbReference type="PRINTS" id="PR00747">
    <property type="entry name" value="GLYHDRLASE47"/>
</dbReference>
<keyword evidence="4" id="KW-0325">Glycoprotein</keyword>
<keyword evidence="6" id="KW-0106">Calcium</keyword>
<feature type="active site" evidence="5">
    <location>
        <position position="369"/>
    </location>
</feature>
<sequence length="659" mass="74269">MLTLKLIACGYLLLCSAVPSRATKSYSMEELKNRVKDMFYHAYNGYMKYAYPLDELRPLSCDGHDTWGSYSLTLVDALDTLAVFGNWSEFNRASRLLLRHLDANKNVNISVFETNIRVIGGLISAHLLSRRAGFKVEPTWPCSGPLLRQAEIFATKLLPAFDTPTGMPYGTVNLALNSVPNNETPVTCVATIGTLILEFGTLSRLTGDPRFEDVAIRALRALWNYRSSIGLLGNHINVLTGRWTASESTIGAGVDSLFEYLVKGSALFRLPELDYMFREYKAAIDKHLRYNEWHFTVSKDNGYVTKPVFQGLEAFWPGMLVLTGNVNEAVIHLNAYHRVWRRYGFIPEAYNIVHKEIVPRNKGYLLRPEFIESVYYVYRATKDPHILQMGIDVLTSIERVCRTECGFATVMDVKTHQLENRMESFFLAETTKYLYLLFDENNFIHDLPGDHVPNTTYLSPAGVRCYPELGGYIFNTEAHLIDPGALNCCSLQGVEEVIELESHTHQLTSNEVGKPGASEDGDSVVAKNSALPQAPHEFEPLVELLNIVDTTFQRHLSLLLPNEAQTDTFSWLATGGASESYFVNDVKFDPTLVDYWSELRNLVSNSFVHSTSTNRTQPKDLSEPVIDDYESVSPPLLTCPYPPFHQRFILAGQYVSTKD</sequence>
<dbReference type="Pfam" id="PF01532">
    <property type="entry name" value="Glyco_hydro_47"/>
    <property type="match status" value="1"/>
</dbReference>
<dbReference type="AlphaFoldDB" id="A0AAV2TZ15"/>
<reference evidence="9" key="1">
    <citation type="submission" date="2024-06" db="EMBL/GenBank/DDBJ databases">
        <authorList>
            <person name="Liu X."/>
            <person name="Lenzi L."/>
            <person name="Haldenby T S."/>
            <person name="Uol C."/>
        </authorList>
    </citation>
    <scope>NUCLEOTIDE SEQUENCE</scope>
</reference>
<dbReference type="InterPro" id="IPR044674">
    <property type="entry name" value="EDEM1/2/3"/>
</dbReference>
<dbReference type="GO" id="GO:1904380">
    <property type="term" value="P:endoplasmic reticulum mannose trimming"/>
    <property type="evidence" value="ECO:0007669"/>
    <property type="project" value="InterPro"/>
</dbReference>
<feature type="active site" description="Proton donor" evidence="5">
    <location>
        <position position="113"/>
    </location>
</feature>
<protein>
    <recommendedName>
        <fullName evidence="7">alpha-1,2-Mannosidase</fullName>
        <ecNumber evidence="7">3.2.1.-</ecNumber>
    </recommendedName>
</protein>
<evidence type="ECO:0000256" key="5">
    <source>
        <dbReference type="PIRSR" id="PIRSR601382-1"/>
    </source>
</evidence>
<dbReference type="GO" id="GO:0005509">
    <property type="term" value="F:calcium ion binding"/>
    <property type="evidence" value="ECO:0007669"/>
    <property type="project" value="InterPro"/>
</dbReference>
<dbReference type="Proteomes" id="UP001497525">
    <property type="component" value="Unassembled WGS sequence"/>
</dbReference>
<keyword evidence="7" id="KW-0378">Hydrolase</keyword>